<evidence type="ECO:0000259" key="1">
    <source>
        <dbReference type="Pfam" id="PF00501"/>
    </source>
</evidence>
<name>A9U0I0_PHYPA</name>
<evidence type="ECO:0000313" key="2">
    <source>
        <dbReference type="EMBL" id="PNR37574.1"/>
    </source>
</evidence>
<dbReference type="EnsemblPlants" id="Pp3c16_8680V3.3">
    <property type="protein sequence ID" value="Pp3c16_8680V3.3"/>
    <property type="gene ID" value="Pp3c16_8680"/>
</dbReference>
<evidence type="ECO:0000313" key="4">
    <source>
        <dbReference type="Proteomes" id="UP000006727"/>
    </source>
</evidence>
<dbReference type="EnsemblPlants" id="Pp3c16_8680V3.1">
    <property type="protein sequence ID" value="Pp3c16_8680V3.1"/>
    <property type="gene ID" value="Pp3c16_8680"/>
</dbReference>
<dbReference type="PaxDb" id="3218-PP1S402_38V6.1"/>
<accession>A9U0I0</accession>
<dbReference type="HOGENOM" id="CLU_000022_3_8_1"/>
<feature type="domain" description="AMP-dependent synthetase/ligase" evidence="1">
    <location>
        <begin position="207"/>
        <end position="558"/>
    </location>
</feature>
<dbReference type="PANTHER" id="PTHR44378">
    <property type="entry name" value="ACYL-ACTIVATING ENZYME 17, PEROXISOMAL-RELATED"/>
    <property type="match status" value="1"/>
</dbReference>
<dbReference type="OrthoDB" id="10253115at2759"/>
<dbReference type="InterPro" id="IPR020845">
    <property type="entry name" value="AMP-binding_CS"/>
</dbReference>
<dbReference type="Gramene" id="Pp3c16_8680V3.3">
    <property type="protein sequence ID" value="Pp3c16_8680V3.3"/>
    <property type="gene ID" value="Pp3c16_8680"/>
</dbReference>
<dbReference type="PROSITE" id="PS00455">
    <property type="entry name" value="AMP_BINDING"/>
    <property type="match status" value="1"/>
</dbReference>
<reference evidence="3" key="3">
    <citation type="submission" date="2020-12" db="UniProtKB">
        <authorList>
            <consortium name="EnsemblPlants"/>
        </authorList>
    </citation>
    <scope>IDENTIFICATION</scope>
</reference>
<dbReference type="SUPFAM" id="SSF56801">
    <property type="entry name" value="Acetyl-CoA synthetase-like"/>
    <property type="match status" value="1"/>
</dbReference>
<evidence type="ECO:0000313" key="3">
    <source>
        <dbReference type="EnsemblPlants" id="Pp3c16_8680V3.1"/>
    </source>
</evidence>
<dbReference type="EMBL" id="ABEU02000016">
    <property type="protein sequence ID" value="PNR37574.1"/>
    <property type="molecule type" value="Genomic_DNA"/>
</dbReference>
<dbReference type="Gramene" id="Pp3c16_8680V3.1">
    <property type="protein sequence ID" value="Pp3c16_8680V3.1"/>
    <property type="gene ID" value="Pp3c16_8680"/>
</dbReference>
<dbReference type="Pfam" id="PF00501">
    <property type="entry name" value="AMP-binding"/>
    <property type="match status" value="1"/>
</dbReference>
<reference evidence="2 4" key="2">
    <citation type="journal article" date="2018" name="Plant J.">
        <title>The Physcomitrella patens chromosome-scale assembly reveals moss genome structure and evolution.</title>
        <authorList>
            <person name="Lang D."/>
            <person name="Ullrich K.K."/>
            <person name="Murat F."/>
            <person name="Fuchs J."/>
            <person name="Jenkins J."/>
            <person name="Haas F.B."/>
            <person name="Piednoel M."/>
            <person name="Gundlach H."/>
            <person name="Van Bel M."/>
            <person name="Meyberg R."/>
            <person name="Vives C."/>
            <person name="Morata J."/>
            <person name="Symeonidi A."/>
            <person name="Hiss M."/>
            <person name="Muchero W."/>
            <person name="Kamisugi Y."/>
            <person name="Saleh O."/>
            <person name="Blanc G."/>
            <person name="Decker E.L."/>
            <person name="van Gessel N."/>
            <person name="Grimwood J."/>
            <person name="Hayes R.D."/>
            <person name="Graham S.W."/>
            <person name="Gunter L.E."/>
            <person name="McDaniel S.F."/>
            <person name="Hoernstein S.N.W."/>
            <person name="Larsson A."/>
            <person name="Li F.W."/>
            <person name="Perroud P.F."/>
            <person name="Phillips J."/>
            <person name="Ranjan P."/>
            <person name="Rokshar D.S."/>
            <person name="Rothfels C.J."/>
            <person name="Schneider L."/>
            <person name="Shu S."/>
            <person name="Stevenson D.W."/>
            <person name="Thummler F."/>
            <person name="Tillich M."/>
            <person name="Villarreal Aguilar J.C."/>
            <person name="Widiez T."/>
            <person name="Wong G.K."/>
            <person name="Wymore A."/>
            <person name="Zhang Y."/>
            <person name="Zimmer A.D."/>
            <person name="Quatrano R.S."/>
            <person name="Mayer K.F.X."/>
            <person name="Goodstein D."/>
            <person name="Casacuberta J.M."/>
            <person name="Vandepoele K."/>
            <person name="Reski R."/>
            <person name="Cuming A.C."/>
            <person name="Tuskan G.A."/>
            <person name="Maumus F."/>
            <person name="Salse J."/>
            <person name="Schmutz J."/>
            <person name="Rensing S.A."/>
        </authorList>
    </citation>
    <scope>NUCLEOTIDE SEQUENCE [LARGE SCALE GENOMIC DNA]</scope>
    <source>
        <strain evidence="3 4">cv. Gransden 2004</strain>
    </source>
</reference>
<dbReference type="STRING" id="3218.A9U0I0"/>
<dbReference type="InterPro" id="IPR042099">
    <property type="entry name" value="ANL_N_sf"/>
</dbReference>
<protein>
    <recommendedName>
        <fullName evidence="1">AMP-dependent synthetase/ligase domain-containing protein</fullName>
    </recommendedName>
</protein>
<dbReference type="Gene3D" id="3.40.50.12780">
    <property type="entry name" value="N-terminal domain of ligase-like"/>
    <property type="match status" value="1"/>
</dbReference>
<organism evidence="2">
    <name type="scientific">Physcomitrium patens</name>
    <name type="common">Spreading-leaved earth moss</name>
    <name type="synonym">Physcomitrella patens</name>
    <dbReference type="NCBI Taxonomy" id="3218"/>
    <lineage>
        <taxon>Eukaryota</taxon>
        <taxon>Viridiplantae</taxon>
        <taxon>Streptophyta</taxon>
        <taxon>Embryophyta</taxon>
        <taxon>Bryophyta</taxon>
        <taxon>Bryophytina</taxon>
        <taxon>Bryopsida</taxon>
        <taxon>Funariidae</taxon>
        <taxon>Funariales</taxon>
        <taxon>Funariaceae</taxon>
        <taxon>Physcomitrium</taxon>
    </lineage>
</organism>
<dbReference type="InterPro" id="IPR045851">
    <property type="entry name" value="AMP-bd_C_sf"/>
</dbReference>
<dbReference type="Gene3D" id="3.30.300.30">
    <property type="match status" value="1"/>
</dbReference>
<dbReference type="RefSeq" id="XP_024399100.1">
    <property type="nucleotide sequence ID" value="XM_024543332.2"/>
</dbReference>
<dbReference type="eggNOG" id="KOG1175">
    <property type="taxonomic scope" value="Eukaryota"/>
</dbReference>
<dbReference type="InterPro" id="IPR000873">
    <property type="entry name" value="AMP-dep_synth/lig_dom"/>
</dbReference>
<gene>
    <name evidence="3" type="primary">LOC112293652</name>
    <name evidence="2" type="ORF">PHYPA_020683</name>
</gene>
<dbReference type="Proteomes" id="UP000006727">
    <property type="component" value="Chromosome 16"/>
</dbReference>
<reference evidence="2 4" key="1">
    <citation type="journal article" date="2008" name="Science">
        <title>The Physcomitrella genome reveals evolutionary insights into the conquest of land by plants.</title>
        <authorList>
            <person name="Rensing S."/>
            <person name="Lang D."/>
            <person name="Zimmer A."/>
            <person name="Terry A."/>
            <person name="Salamov A."/>
            <person name="Shapiro H."/>
            <person name="Nishiyama T."/>
            <person name="Perroud P.-F."/>
            <person name="Lindquist E."/>
            <person name="Kamisugi Y."/>
            <person name="Tanahashi T."/>
            <person name="Sakakibara K."/>
            <person name="Fujita T."/>
            <person name="Oishi K."/>
            <person name="Shin-I T."/>
            <person name="Kuroki Y."/>
            <person name="Toyoda A."/>
            <person name="Suzuki Y."/>
            <person name="Hashimoto A."/>
            <person name="Yamaguchi K."/>
            <person name="Sugano A."/>
            <person name="Kohara Y."/>
            <person name="Fujiyama A."/>
            <person name="Anterola A."/>
            <person name="Aoki S."/>
            <person name="Ashton N."/>
            <person name="Barbazuk W.B."/>
            <person name="Barker E."/>
            <person name="Bennetzen J."/>
            <person name="Bezanilla M."/>
            <person name="Blankenship R."/>
            <person name="Cho S.H."/>
            <person name="Dutcher S."/>
            <person name="Estelle M."/>
            <person name="Fawcett J.A."/>
            <person name="Gundlach H."/>
            <person name="Hanada K."/>
            <person name="Heyl A."/>
            <person name="Hicks K.A."/>
            <person name="Hugh J."/>
            <person name="Lohr M."/>
            <person name="Mayer K."/>
            <person name="Melkozernov A."/>
            <person name="Murata T."/>
            <person name="Nelson D."/>
            <person name="Pils B."/>
            <person name="Prigge M."/>
            <person name="Reiss B."/>
            <person name="Renner T."/>
            <person name="Rombauts S."/>
            <person name="Rushton P."/>
            <person name="Sanderfoot A."/>
            <person name="Schween G."/>
            <person name="Shiu S.-H."/>
            <person name="Stueber K."/>
            <person name="Theodoulou F.L."/>
            <person name="Tu H."/>
            <person name="Van de Peer Y."/>
            <person name="Verrier P.J."/>
            <person name="Waters E."/>
            <person name="Wood A."/>
            <person name="Yang L."/>
            <person name="Cove D."/>
            <person name="Cuming A."/>
            <person name="Hasebe M."/>
            <person name="Lucas S."/>
            <person name="Mishler D.B."/>
            <person name="Reski R."/>
            <person name="Grigoriev I."/>
            <person name="Quatrano R.S."/>
            <person name="Boore J.L."/>
        </authorList>
    </citation>
    <scope>NUCLEOTIDE SEQUENCE [LARGE SCALE GENOMIC DNA]</scope>
    <source>
        <strain evidence="3 4">cv. Gransden 2004</strain>
    </source>
</reference>
<sequence length="730" mass="80595">MEEEGLSIDLVTKQHLLKAGLSPPEADVFFDQLRVILFETLQSKPRTWQRISQELLQPEQPFPLHQLMYYSTYRDWDTTTLGPPLGWIPTPEIARQSNLGRLLERKGQDILGEKYRSPTESLPELQRWSAEYPEKYFPLVWNTQSLVFHQQPRCFLDTSNEADPGGVWVPGASLNVAESCLTTKGSKNDSSIAILYRNEGEDGSPVSKVTLSQLRANASRVANALDALGFKRGDAIAIDMPMNVHAVTVYLGIILAGCIAACIPDSFVANEIAVRIRISKSKAIFTQDIIRRGGKELPLYSRVVEARAPLVIVIPSDGKSSCLRLRGGDMVWREFVTRAEHVSRPDEYKAVVQSIDSHTNILFSSGTTGEPKAIPWTQHAPLRCAADAWAHLDAREGDIICWPTNLGWVVGHLVLYAAFLNGATLALFNGSPLDQEFGKFVQDANISILGTVPSLVKTWKTSGCMANLDWSRIRIFSSTGESSSVDDDLWLSARGGYKPVLECCGGTELGSMYLAGSLVQPQAFATFSTLGMTIKAFILDYSSNSYRPDEAACTGEVALHPHIFGASSTLLNADHYEVYFQGMPFFNGKPLRRHGDIFQRFHGAFYKAYGRSDDTMNLGGIKASAVEIEQICNKAHDSVQETAAVAVQPPGGGPDELLIAAVLKPGFNLSTKELQKFFHSSVVSNLNPLFKVKAVVVFPEFPRTPSNKLLRRVLRVECAKIVNSKQRSRL</sequence>
<dbReference type="GeneID" id="112293652"/>
<keyword evidence="4" id="KW-1185">Reference proteome</keyword>
<proteinExistence type="predicted"/>
<dbReference type="PANTHER" id="PTHR44378:SF1">
    <property type="entry name" value="ACYL-ACTIVATING ENZYME 18, PEROXISOMAL-RELATED"/>
    <property type="match status" value="1"/>
</dbReference>
<dbReference type="KEGG" id="ppp:112293652"/>
<dbReference type="FunCoup" id="A9U0I0">
    <property type="interactions" value="51"/>
</dbReference>
<dbReference type="AlphaFoldDB" id="A9U0I0"/>